<feature type="compositionally biased region" description="Polar residues" evidence="1">
    <location>
        <begin position="382"/>
        <end position="401"/>
    </location>
</feature>
<proteinExistence type="predicted"/>
<sequence>MADFDFEPPSFSLGLDFDLSQPQITPPPDPIPQSAKRPSSAPNLRPIEEDDDDDFQCPIRVSEPPRVFKRLRRQITARPPPLPEEPKVEGKDQCADDDIEDFSSDEDYSRGSLSNYSACSSSKLSLHGKKVVTSEPGTQWISTKGKEFPSSSASINVQTRGSNTIFPKLTVSPLRRFQLIDSDSDDPSTTEDKLRELPCVVLSPEEKKIDHGKGAKTSVGKHQTKDLWKDLCPEKSSSLPTPAFDEFCKEYFSGLNENSMPKIDSQQAGSAVNRDKTTLPPAHCYFFHNDSRIQKLVRERLPHFFPLEIGNNQDMKQQNASVIDYMGQFSGEQKSKQTSHRQTVEKKPKRSRKNTKNSQVDVILEHSGGWVTPKASARKNAGSRNGQSSVSGCSGTWHTGQNGRKVYVAKNGQELTGQIAYRQYKKDSGKGFKNTKKKTAAKKKTASRKLATKK</sequence>
<evidence type="ECO:0000313" key="2">
    <source>
        <dbReference type="EMBL" id="KAL1556008.1"/>
    </source>
</evidence>
<feature type="region of interest" description="Disordered" evidence="1">
    <location>
        <begin position="373"/>
        <end position="401"/>
    </location>
</feature>
<name>A0ABD1HKD0_SALDI</name>
<evidence type="ECO:0000256" key="1">
    <source>
        <dbReference type="SAM" id="MobiDB-lite"/>
    </source>
</evidence>
<feature type="compositionally biased region" description="Acidic residues" evidence="1">
    <location>
        <begin position="95"/>
        <end position="106"/>
    </location>
</feature>
<organism evidence="2 3">
    <name type="scientific">Salvia divinorum</name>
    <name type="common">Maria pastora</name>
    <name type="synonym">Diviner's sage</name>
    <dbReference type="NCBI Taxonomy" id="28513"/>
    <lineage>
        <taxon>Eukaryota</taxon>
        <taxon>Viridiplantae</taxon>
        <taxon>Streptophyta</taxon>
        <taxon>Embryophyta</taxon>
        <taxon>Tracheophyta</taxon>
        <taxon>Spermatophyta</taxon>
        <taxon>Magnoliopsida</taxon>
        <taxon>eudicotyledons</taxon>
        <taxon>Gunneridae</taxon>
        <taxon>Pentapetalae</taxon>
        <taxon>asterids</taxon>
        <taxon>lamiids</taxon>
        <taxon>Lamiales</taxon>
        <taxon>Lamiaceae</taxon>
        <taxon>Nepetoideae</taxon>
        <taxon>Mentheae</taxon>
        <taxon>Salviinae</taxon>
        <taxon>Salvia</taxon>
        <taxon>Salvia subgen. Calosphace</taxon>
    </lineage>
</organism>
<feature type="region of interest" description="Disordered" evidence="1">
    <location>
        <begin position="1"/>
        <end position="114"/>
    </location>
</feature>
<feature type="compositionally biased region" description="Basic and acidic residues" evidence="1">
    <location>
        <begin position="84"/>
        <end position="94"/>
    </location>
</feature>
<dbReference type="Proteomes" id="UP001567538">
    <property type="component" value="Unassembled WGS sequence"/>
</dbReference>
<feature type="region of interest" description="Disordered" evidence="1">
    <location>
        <begin position="330"/>
        <end position="359"/>
    </location>
</feature>
<keyword evidence="3" id="KW-1185">Reference proteome</keyword>
<dbReference type="PANTHER" id="PTHR38371">
    <property type="entry name" value="RHO GTPASE-ACTIVATING PROTEIN"/>
    <property type="match status" value="1"/>
</dbReference>
<dbReference type="AlphaFoldDB" id="A0ABD1HKD0"/>
<dbReference type="EMBL" id="JBEAFC010000005">
    <property type="protein sequence ID" value="KAL1556008.1"/>
    <property type="molecule type" value="Genomic_DNA"/>
</dbReference>
<evidence type="ECO:0000313" key="3">
    <source>
        <dbReference type="Proteomes" id="UP001567538"/>
    </source>
</evidence>
<gene>
    <name evidence="2" type="ORF">AAHA92_11679</name>
</gene>
<accession>A0ABD1HKD0</accession>
<reference evidence="2 3" key="1">
    <citation type="submission" date="2024-06" db="EMBL/GenBank/DDBJ databases">
        <title>A chromosome level genome sequence of Diviner's sage (Salvia divinorum).</title>
        <authorList>
            <person name="Ford S.A."/>
            <person name="Ro D.-K."/>
            <person name="Ness R.W."/>
            <person name="Phillips M.A."/>
        </authorList>
    </citation>
    <scope>NUCLEOTIDE SEQUENCE [LARGE SCALE GENOMIC DNA]</scope>
    <source>
        <strain evidence="2">SAF-2024a</strain>
        <tissue evidence="2">Leaf</tissue>
    </source>
</reference>
<protein>
    <submittedName>
        <fullName evidence="2">Uncharacterized protein</fullName>
    </submittedName>
</protein>
<feature type="region of interest" description="Disordered" evidence="1">
    <location>
        <begin position="426"/>
        <end position="454"/>
    </location>
</feature>
<dbReference type="PANTHER" id="PTHR38371:SF1">
    <property type="entry name" value="RHO GTPASE-ACTIVATING PROTEIN"/>
    <property type="match status" value="1"/>
</dbReference>
<comment type="caution">
    <text evidence="2">The sequence shown here is derived from an EMBL/GenBank/DDBJ whole genome shotgun (WGS) entry which is preliminary data.</text>
</comment>
<feature type="compositionally biased region" description="Basic residues" evidence="1">
    <location>
        <begin position="433"/>
        <end position="454"/>
    </location>
</feature>